<dbReference type="GO" id="GO:0030153">
    <property type="term" value="P:bacteriocin immunity"/>
    <property type="evidence" value="ECO:0007669"/>
    <property type="project" value="InterPro"/>
</dbReference>
<dbReference type="AlphaFoldDB" id="A0AAX2DBT0"/>
<dbReference type="Pfam" id="PF03513">
    <property type="entry name" value="Cloacin_immun"/>
    <property type="match status" value="1"/>
</dbReference>
<dbReference type="Gene3D" id="3.10.50.20">
    <property type="entry name" value="Cloacin immunity protein"/>
    <property type="match status" value="1"/>
</dbReference>
<organism evidence="1 2">
    <name type="scientific">Pseudomonas mediterranea</name>
    <dbReference type="NCBI Taxonomy" id="183795"/>
    <lineage>
        <taxon>Bacteria</taxon>
        <taxon>Pseudomonadati</taxon>
        <taxon>Pseudomonadota</taxon>
        <taxon>Gammaproteobacteria</taxon>
        <taxon>Pseudomonadales</taxon>
        <taxon>Pseudomonadaceae</taxon>
        <taxon>Pseudomonas</taxon>
    </lineage>
</organism>
<dbReference type="InterPro" id="IPR036528">
    <property type="entry name" value="Cloacn_immnty_sf"/>
</dbReference>
<dbReference type="GO" id="GO:0015643">
    <property type="term" value="F:toxic substance binding"/>
    <property type="evidence" value="ECO:0007669"/>
    <property type="project" value="InterPro"/>
</dbReference>
<accession>A0AAX2DBT0</accession>
<evidence type="ECO:0000313" key="1">
    <source>
        <dbReference type="EMBL" id="SDU51160.1"/>
    </source>
</evidence>
<name>A0AAX2DBT0_9PSED</name>
<protein>
    <submittedName>
        <fullName evidence="1">Cloacin immunity protein</fullName>
    </submittedName>
</protein>
<dbReference type="EMBL" id="LT629790">
    <property type="protein sequence ID" value="SDU51160.1"/>
    <property type="molecule type" value="Genomic_DNA"/>
</dbReference>
<keyword evidence="2" id="KW-1185">Reference proteome</keyword>
<gene>
    <name evidence="1" type="ORF">SAMN05216476_2696</name>
</gene>
<reference evidence="1 2" key="1">
    <citation type="submission" date="2016-10" db="EMBL/GenBank/DDBJ databases">
        <authorList>
            <person name="Varghese N."/>
            <person name="Submissions S."/>
        </authorList>
    </citation>
    <scope>NUCLEOTIDE SEQUENCE [LARGE SCALE GENOMIC DNA]</scope>
    <source>
        <strain evidence="1 2">DSM 16733</strain>
    </source>
</reference>
<dbReference type="PRINTS" id="PR01296">
    <property type="entry name" value="CLOACNIMMNTY"/>
</dbReference>
<dbReference type="Proteomes" id="UP000183772">
    <property type="component" value="Chromosome I"/>
</dbReference>
<dbReference type="RefSeq" id="WP_047700736.1">
    <property type="nucleotide sequence ID" value="NZ_CAKKMJ010000043.1"/>
</dbReference>
<dbReference type="GeneID" id="76212852"/>
<dbReference type="SUPFAM" id="SSF54552">
    <property type="entry name" value="Colicin E3 immunity protein"/>
    <property type="match status" value="1"/>
</dbReference>
<proteinExistence type="predicted"/>
<evidence type="ECO:0000313" key="2">
    <source>
        <dbReference type="Proteomes" id="UP000183772"/>
    </source>
</evidence>
<dbReference type="InterPro" id="IPR003063">
    <property type="entry name" value="Cloacn_immnty_fam"/>
</dbReference>
<sequence>MGLKLRLDWYNKKTETGEGKEYSIDLADDLSIITVLGLENEPELYDGGFDLSEGWISILQPFFGHRIDIAKYDYQIAFRYRAIW</sequence>